<proteinExistence type="predicted"/>
<accession>A0ABW4RHD5</accession>
<evidence type="ECO:0000313" key="2">
    <source>
        <dbReference type="EMBL" id="MFD1885716.1"/>
    </source>
</evidence>
<name>A0ABW4RHD5_9BACL</name>
<protein>
    <submittedName>
        <fullName evidence="2">Uncharacterized protein</fullName>
    </submittedName>
</protein>
<dbReference type="Proteomes" id="UP001597233">
    <property type="component" value="Unassembled WGS sequence"/>
</dbReference>
<dbReference type="RefSeq" id="WP_347324672.1">
    <property type="nucleotide sequence ID" value="NZ_JBCGUH010000004.1"/>
</dbReference>
<keyword evidence="1" id="KW-0175">Coiled coil</keyword>
<gene>
    <name evidence="2" type="ORF">ACFSC9_09285</name>
</gene>
<sequence>MKRDFCEAKYVTDHSVSALLTRGAIENDFCTATELTASESEQPTQPVKIAELMELNTFVHHYSERTRQYATQIERLRERSNQLRAEAAQLLHRHPLNEWHTR</sequence>
<evidence type="ECO:0000313" key="3">
    <source>
        <dbReference type="Proteomes" id="UP001597233"/>
    </source>
</evidence>
<dbReference type="EMBL" id="JBHUEH010000014">
    <property type="protein sequence ID" value="MFD1885716.1"/>
    <property type="molecule type" value="Genomic_DNA"/>
</dbReference>
<organism evidence="2 3">
    <name type="scientific">Paenibacillus wenxiniae</name>
    <dbReference type="NCBI Taxonomy" id="1636843"/>
    <lineage>
        <taxon>Bacteria</taxon>
        <taxon>Bacillati</taxon>
        <taxon>Bacillota</taxon>
        <taxon>Bacilli</taxon>
        <taxon>Bacillales</taxon>
        <taxon>Paenibacillaceae</taxon>
        <taxon>Paenibacillus</taxon>
    </lineage>
</organism>
<evidence type="ECO:0000256" key="1">
    <source>
        <dbReference type="SAM" id="Coils"/>
    </source>
</evidence>
<reference evidence="3" key="1">
    <citation type="journal article" date="2019" name="Int. J. Syst. Evol. Microbiol.">
        <title>The Global Catalogue of Microorganisms (GCM) 10K type strain sequencing project: providing services to taxonomists for standard genome sequencing and annotation.</title>
        <authorList>
            <consortium name="The Broad Institute Genomics Platform"/>
            <consortium name="The Broad Institute Genome Sequencing Center for Infectious Disease"/>
            <person name="Wu L."/>
            <person name="Ma J."/>
        </authorList>
    </citation>
    <scope>NUCLEOTIDE SEQUENCE [LARGE SCALE GENOMIC DNA]</scope>
    <source>
        <strain evidence="3">CCUG 54950</strain>
    </source>
</reference>
<keyword evidence="3" id="KW-1185">Reference proteome</keyword>
<comment type="caution">
    <text evidence="2">The sequence shown here is derived from an EMBL/GenBank/DDBJ whole genome shotgun (WGS) entry which is preliminary data.</text>
</comment>
<feature type="coiled-coil region" evidence="1">
    <location>
        <begin position="66"/>
        <end position="93"/>
    </location>
</feature>